<protein>
    <submittedName>
        <fullName evidence="2">Uncharacterized protein</fullName>
    </submittedName>
</protein>
<sequence>MVTAYNSRTGVFQDIPEHWIGHPIWGEDWTLTPPPEAREPLCCGQEEGTNDAPEHGDETTDHLTEGE</sequence>
<accession>A0A8S5SPI2</accession>
<organism evidence="2">
    <name type="scientific">Siphoviridae sp. ctj912</name>
    <dbReference type="NCBI Taxonomy" id="2827920"/>
    <lineage>
        <taxon>Viruses</taxon>
        <taxon>Duplodnaviria</taxon>
        <taxon>Heunggongvirae</taxon>
        <taxon>Uroviricota</taxon>
        <taxon>Caudoviricetes</taxon>
    </lineage>
</organism>
<evidence type="ECO:0000256" key="1">
    <source>
        <dbReference type="SAM" id="MobiDB-lite"/>
    </source>
</evidence>
<evidence type="ECO:0000313" key="2">
    <source>
        <dbReference type="EMBL" id="DAF52482.1"/>
    </source>
</evidence>
<name>A0A8S5SPI2_9CAUD</name>
<feature type="compositionally biased region" description="Basic and acidic residues" evidence="1">
    <location>
        <begin position="52"/>
        <end position="67"/>
    </location>
</feature>
<feature type="region of interest" description="Disordered" evidence="1">
    <location>
        <begin position="30"/>
        <end position="67"/>
    </location>
</feature>
<proteinExistence type="predicted"/>
<reference evidence="2" key="1">
    <citation type="journal article" date="2021" name="Proc. Natl. Acad. Sci. U.S.A.">
        <title>A Catalog of Tens of Thousands of Viruses from Human Metagenomes Reveals Hidden Associations with Chronic Diseases.</title>
        <authorList>
            <person name="Tisza M.J."/>
            <person name="Buck C.B."/>
        </authorList>
    </citation>
    <scope>NUCLEOTIDE SEQUENCE</scope>
    <source>
        <strain evidence="2">Ctj912</strain>
    </source>
</reference>
<dbReference type="EMBL" id="BK032637">
    <property type="protein sequence ID" value="DAF52482.1"/>
    <property type="molecule type" value="Genomic_DNA"/>
</dbReference>